<keyword evidence="2 9" id="KW-0813">Transport</keyword>
<dbReference type="Pfam" id="PF01699">
    <property type="entry name" value="Na_Ca_ex"/>
    <property type="match status" value="2"/>
</dbReference>
<dbReference type="EMBL" id="CAJNNV010033406">
    <property type="protein sequence ID" value="CAE8643624.1"/>
    <property type="molecule type" value="Genomic_DNA"/>
</dbReference>
<reference evidence="12" key="1">
    <citation type="submission" date="2021-02" db="EMBL/GenBank/DDBJ databases">
        <authorList>
            <person name="Dougan E. K."/>
            <person name="Rhodes N."/>
            <person name="Thang M."/>
            <person name="Chan C."/>
        </authorList>
    </citation>
    <scope>NUCLEOTIDE SEQUENCE</scope>
</reference>
<evidence type="ECO:0000313" key="13">
    <source>
        <dbReference type="Proteomes" id="UP000654075"/>
    </source>
</evidence>
<dbReference type="PANTHER" id="PTHR31503">
    <property type="entry name" value="VACUOLAR CALCIUM ION TRANSPORTER"/>
    <property type="match status" value="1"/>
</dbReference>
<feature type="compositionally biased region" description="Acidic residues" evidence="10">
    <location>
        <begin position="246"/>
        <end position="255"/>
    </location>
</feature>
<name>A0A813I1V7_POLGL</name>
<keyword evidence="7 9" id="KW-0406">Ion transport</keyword>
<comment type="subcellular location">
    <subcellularLocation>
        <location evidence="1">Endomembrane system</location>
        <topology evidence="1">Multi-pass membrane protein</topology>
    </subcellularLocation>
</comment>
<dbReference type="GO" id="GO:0015369">
    <property type="term" value="F:calcium:proton antiporter activity"/>
    <property type="evidence" value="ECO:0007669"/>
    <property type="project" value="UniProtKB-UniRule"/>
</dbReference>
<accession>A0A813I1V7</accession>
<feature type="transmembrane region" description="Helical" evidence="9">
    <location>
        <begin position="30"/>
        <end position="50"/>
    </location>
</feature>
<evidence type="ECO:0000256" key="6">
    <source>
        <dbReference type="ARBA" id="ARBA00022989"/>
    </source>
</evidence>
<feature type="transmembrane region" description="Helical" evidence="9">
    <location>
        <begin position="390"/>
        <end position="409"/>
    </location>
</feature>
<keyword evidence="8 9" id="KW-0472">Membrane</keyword>
<feature type="transmembrane region" description="Helical" evidence="9">
    <location>
        <begin position="121"/>
        <end position="142"/>
    </location>
</feature>
<dbReference type="InterPro" id="IPR004713">
    <property type="entry name" value="CaH_exchang"/>
</dbReference>
<keyword evidence="6 9" id="KW-1133">Transmembrane helix</keyword>
<dbReference type="AlphaFoldDB" id="A0A813I1V7"/>
<dbReference type="OrthoDB" id="1699231at2759"/>
<feature type="region of interest" description="Disordered" evidence="10">
    <location>
        <begin position="235"/>
        <end position="258"/>
    </location>
</feature>
<evidence type="ECO:0000256" key="1">
    <source>
        <dbReference type="ARBA" id="ARBA00004127"/>
    </source>
</evidence>
<dbReference type="InterPro" id="IPR004798">
    <property type="entry name" value="CAX-like"/>
</dbReference>
<dbReference type="NCBIfam" id="TIGR00378">
    <property type="entry name" value="cax"/>
    <property type="match status" value="1"/>
</dbReference>
<dbReference type="GO" id="GO:0006874">
    <property type="term" value="P:intracellular calcium ion homeostasis"/>
    <property type="evidence" value="ECO:0007669"/>
    <property type="project" value="TreeGrafter"/>
</dbReference>
<keyword evidence="5 9" id="KW-0106">Calcium</keyword>
<dbReference type="InterPro" id="IPR004837">
    <property type="entry name" value="NaCa_Exmemb"/>
</dbReference>
<evidence type="ECO:0000256" key="4">
    <source>
        <dbReference type="ARBA" id="ARBA00022692"/>
    </source>
</evidence>
<dbReference type="GO" id="GO:0012505">
    <property type="term" value="C:endomembrane system"/>
    <property type="evidence" value="ECO:0007669"/>
    <property type="project" value="UniProtKB-SubCell"/>
</dbReference>
<sequence length="448" mass="48750">MTARMLAGDDFAQSEDETPRFDTVGVLKGWCLNPIAYLLVCVPAAIALSFQEVEPVWTFPLNFCAIIPLAWLISEATEHLETITGPTIGVLLNSTFGNVVEIILSVQAIRAGLVKVVQSSLLGAMVMNLLFVTGCCFFITGLKKSQTNYNTHNVSYNLSLLSVACLALIVPTELASTDEWSSSSELFSMSRFVAVLLAAMYVLWLVFNLSTHAHLFQTEVVSKQKVHLQQGASPILHTPHEGRSDSEDDPEEEDEGPRLSCGVATALLLVCTVLVSFHCDWLVESIEPVTKSLKIKEAFVATVLLPMVGNFSEIIAAVSIASKGKLDLAMGVAIGSATQIALLVVPIAVWIGYFMGQPFDLDFEVFQVRLLVVCLLMASFCLLDGTANWLKGAMMMIAYVIVATAFYWLHDREFQSAGRAPASADELASVIKSLQAQLAQVKDVLHLK</sequence>
<dbReference type="InterPro" id="IPR044880">
    <property type="entry name" value="NCX_ion-bd_dom_sf"/>
</dbReference>
<feature type="transmembrane region" description="Helical" evidence="9">
    <location>
        <begin position="328"/>
        <end position="353"/>
    </location>
</feature>
<proteinExistence type="inferred from homology"/>
<protein>
    <recommendedName>
        <fullName evidence="11">Sodium/calcium exchanger membrane region domain-containing protein</fullName>
    </recommendedName>
</protein>
<comment type="caution">
    <text evidence="12">The sequence shown here is derived from an EMBL/GenBank/DDBJ whole genome shotgun (WGS) entry which is preliminary data.</text>
</comment>
<feature type="transmembrane region" description="Helical" evidence="9">
    <location>
        <begin position="86"/>
        <end position="109"/>
    </location>
</feature>
<feature type="transmembrane region" description="Helical" evidence="9">
    <location>
        <begin position="154"/>
        <end position="174"/>
    </location>
</feature>
<gene>
    <name evidence="12" type="ORF">PGLA1383_LOCUS57944</name>
</gene>
<evidence type="ECO:0000256" key="9">
    <source>
        <dbReference type="RuleBase" id="RU365028"/>
    </source>
</evidence>
<dbReference type="PANTHER" id="PTHR31503:SF22">
    <property type="entry name" value="VACUOLAR CALCIUM ION TRANSPORTER"/>
    <property type="match status" value="1"/>
</dbReference>
<evidence type="ECO:0000256" key="2">
    <source>
        <dbReference type="ARBA" id="ARBA00022448"/>
    </source>
</evidence>
<dbReference type="OMA" id="WHMINEE"/>
<comment type="caution">
    <text evidence="9">Lacks conserved residue(s) required for the propagation of feature annotation.</text>
</comment>
<comment type="similarity">
    <text evidence="9">Belongs to the Ca(2+):cation antiporter (CaCA) (TC 2.A.19) family.</text>
</comment>
<keyword evidence="13" id="KW-1185">Reference proteome</keyword>
<evidence type="ECO:0000256" key="3">
    <source>
        <dbReference type="ARBA" id="ARBA00022568"/>
    </source>
</evidence>
<feature type="transmembrane region" description="Helical" evidence="9">
    <location>
        <begin position="365"/>
        <end position="383"/>
    </location>
</feature>
<evidence type="ECO:0000256" key="10">
    <source>
        <dbReference type="SAM" id="MobiDB-lite"/>
    </source>
</evidence>
<evidence type="ECO:0000256" key="5">
    <source>
        <dbReference type="ARBA" id="ARBA00022837"/>
    </source>
</evidence>
<evidence type="ECO:0000259" key="11">
    <source>
        <dbReference type="Pfam" id="PF01699"/>
    </source>
</evidence>
<evidence type="ECO:0000256" key="7">
    <source>
        <dbReference type="ARBA" id="ARBA00023065"/>
    </source>
</evidence>
<keyword evidence="3 9" id="KW-0109">Calcium transport</keyword>
<feature type="domain" description="Sodium/calcium exchanger membrane region" evidence="11">
    <location>
        <begin position="56"/>
        <end position="208"/>
    </location>
</feature>
<feature type="transmembrane region" description="Helical" evidence="9">
    <location>
        <begin position="186"/>
        <end position="207"/>
    </location>
</feature>
<evidence type="ECO:0000313" key="12">
    <source>
        <dbReference type="EMBL" id="CAE8643624.1"/>
    </source>
</evidence>
<dbReference type="GO" id="GO:0005774">
    <property type="term" value="C:vacuolar membrane"/>
    <property type="evidence" value="ECO:0007669"/>
    <property type="project" value="UniProtKB-ARBA"/>
</dbReference>
<feature type="transmembrane region" description="Helical" evidence="9">
    <location>
        <begin position="56"/>
        <end position="74"/>
    </location>
</feature>
<keyword evidence="4 9" id="KW-0812">Transmembrane</keyword>
<organism evidence="12 13">
    <name type="scientific">Polarella glacialis</name>
    <name type="common">Dinoflagellate</name>
    <dbReference type="NCBI Taxonomy" id="89957"/>
    <lineage>
        <taxon>Eukaryota</taxon>
        <taxon>Sar</taxon>
        <taxon>Alveolata</taxon>
        <taxon>Dinophyceae</taxon>
        <taxon>Suessiales</taxon>
        <taxon>Suessiaceae</taxon>
        <taxon>Polarella</taxon>
    </lineage>
</organism>
<dbReference type="Proteomes" id="UP000654075">
    <property type="component" value="Unassembled WGS sequence"/>
</dbReference>
<keyword evidence="9" id="KW-0050">Antiport</keyword>
<feature type="transmembrane region" description="Helical" evidence="9">
    <location>
        <begin position="298"/>
        <end position="321"/>
    </location>
</feature>
<feature type="domain" description="Sodium/calcium exchanger membrane region" evidence="11">
    <location>
        <begin position="264"/>
        <end position="408"/>
    </location>
</feature>
<dbReference type="Gene3D" id="1.20.1420.30">
    <property type="entry name" value="NCX, central ion-binding region"/>
    <property type="match status" value="2"/>
</dbReference>
<evidence type="ECO:0000256" key="8">
    <source>
        <dbReference type="ARBA" id="ARBA00023136"/>
    </source>
</evidence>